<reference evidence="1 2" key="1">
    <citation type="submission" date="2023-05" db="EMBL/GenBank/DDBJ databases">
        <title>Metabolic capabilities are highly conserved among human nasal-associated Corynebacterium species in pangenomic analyses.</title>
        <authorList>
            <person name="Tran T.H."/>
            <person name="Roberts A.Q."/>
            <person name="Escapa I.F."/>
            <person name="Gao W."/>
            <person name="Conlan S."/>
            <person name="Kong H."/>
            <person name="Segre J.A."/>
            <person name="Kelly M.S."/>
            <person name="Lemon K.P."/>
        </authorList>
    </citation>
    <scope>NUCLEOTIDE SEQUENCE [LARGE SCALE GENOMIC DNA]</scope>
    <source>
        <strain evidence="1 2">KPL3802</strain>
    </source>
</reference>
<dbReference type="RefSeq" id="WP_284612720.1">
    <property type="nucleotide sequence ID" value="NZ_JASNUO010000006.1"/>
</dbReference>
<protein>
    <submittedName>
        <fullName evidence="1">Uncharacterized protein</fullName>
    </submittedName>
</protein>
<comment type="caution">
    <text evidence="1">The sequence shown here is derived from an EMBL/GenBank/DDBJ whole genome shotgun (WGS) entry which is preliminary data.</text>
</comment>
<gene>
    <name evidence="1" type="ORF">QPX34_07180</name>
</gene>
<dbReference type="Proteomes" id="UP001239414">
    <property type="component" value="Unassembled WGS sequence"/>
</dbReference>
<evidence type="ECO:0000313" key="2">
    <source>
        <dbReference type="Proteomes" id="UP001239414"/>
    </source>
</evidence>
<name>A0ABT7FQD0_9CORY</name>
<evidence type="ECO:0000313" key="1">
    <source>
        <dbReference type="EMBL" id="MDK4247808.1"/>
    </source>
</evidence>
<sequence length="100" mass="10954">MADDLHPAEAAYMAAIRAGTDWYAAADKAVATLAKSRRPFTADDVRAACGMEPDNPNSWGGLFRYWRGRGLIRRIGFTSSRSKARNHSAIGVWQGNDLKA</sequence>
<proteinExistence type="predicted"/>
<keyword evidence="2" id="KW-1185">Reference proteome</keyword>
<dbReference type="EMBL" id="JASNUO010000006">
    <property type="protein sequence ID" value="MDK4247808.1"/>
    <property type="molecule type" value="Genomic_DNA"/>
</dbReference>
<accession>A0ABT7FQD0</accession>
<organism evidence="1 2">
    <name type="scientific">Corynebacterium accolens</name>
    <dbReference type="NCBI Taxonomy" id="38284"/>
    <lineage>
        <taxon>Bacteria</taxon>
        <taxon>Bacillati</taxon>
        <taxon>Actinomycetota</taxon>
        <taxon>Actinomycetes</taxon>
        <taxon>Mycobacteriales</taxon>
        <taxon>Corynebacteriaceae</taxon>
        <taxon>Corynebacterium</taxon>
    </lineage>
</organism>